<name>A0ACC2UG90_9FUNG</name>
<proteinExistence type="predicted"/>
<dbReference type="EMBL" id="QTSX02000746">
    <property type="protein sequence ID" value="KAJ9085761.1"/>
    <property type="molecule type" value="Genomic_DNA"/>
</dbReference>
<accession>A0ACC2UG90</accession>
<evidence type="ECO:0000313" key="1">
    <source>
        <dbReference type="EMBL" id="KAJ9085761.1"/>
    </source>
</evidence>
<keyword evidence="2" id="KW-1185">Reference proteome</keyword>
<sequence>MNAAVSKATKHDGNYPKQKHVIALCSFSWESKVTVKNMLDMLADRLHDSNWDVVFKALIVVHCVMRDGCPANVFGYLAHNPGMLHVVSFRPKPGSAGMLQAKNIKAYAGYLENKVQVYQVKGVDFAESRSGRGLRLMNDSVKGGLIENISLIQDHLEVLLNTKYLESDIDNHVTLYSFKMLIRDLLKIFQCVNQGIISILKVYFDLDKDEASVCLALYRRFISQTEQVIAYLDTARNLESLLQFTVPQLKHAPISLLESLEEYIKEPPSVNAPVAAAAPSTQMSKKKDAIDFFASLDDDLAMQNYQPPIPNIRVGSPSVAGSFTGSNPFAPAMAHRSVSPFDAYIPPHQPSFQPSNQNSLMSFQPSLQPSFHTFSQSSYQNNSQPTYQASSQPNPFMQTTPASFGPNFNSLGSHNSNPFGQTQVQQNRNTNPFGANGFANHAPQQSHPASNFGFPHYGNQTAPQNPPHNDLSNLFSQHSFPTQ</sequence>
<evidence type="ECO:0000313" key="2">
    <source>
        <dbReference type="Proteomes" id="UP001165960"/>
    </source>
</evidence>
<organism evidence="1 2">
    <name type="scientific">Entomophthora muscae</name>
    <dbReference type="NCBI Taxonomy" id="34485"/>
    <lineage>
        <taxon>Eukaryota</taxon>
        <taxon>Fungi</taxon>
        <taxon>Fungi incertae sedis</taxon>
        <taxon>Zoopagomycota</taxon>
        <taxon>Entomophthoromycotina</taxon>
        <taxon>Entomophthoromycetes</taxon>
        <taxon>Entomophthorales</taxon>
        <taxon>Entomophthoraceae</taxon>
        <taxon>Entomophthora</taxon>
    </lineage>
</organism>
<gene>
    <name evidence="1" type="ORF">DSO57_1010771</name>
</gene>
<comment type="caution">
    <text evidence="1">The sequence shown here is derived from an EMBL/GenBank/DDBJ whole genome shotgun (WGS) entry which is preliminary data.</text>
</comment>
<protein>
    <submittedName>
        <fullName evidence="1">Uncharacterized protein</fullName>
    </submittedName>
</protein>
<reference evidence="1" key="1">
    <citation type="submission" date="2022-04" db="EMBL/GenBank/DDBJ databases">
        <title>Genome of the entomopathogenic fungus Entomophthora muscae.</title>
        <authorList>
            <person name="Elya C."/>
            <person name="Lovett B.R."/>
            <person name="Lee E."/>
            <person name="Macias A.M."/>
            <person name="Hajek A.E."/>
            <person name="De Bivort B.L."/>
            <person name="Kasson M.T."/>
            <person name="De Fine Licht H.H."/>
            <person name="Stajich J.E."/>
        </authorList>
    </citation>
    <scope>NUCLEOTIDE SEQUENCE</scope>
    <source>
        <strain evidence="1">Berkeley</strain>
    </source>
</reference>
<dbReference type="Proteomes" id="UP001165960">
    <property type="component" value="Unassembled WGS sequence"/>
</dbReference>